<sequence length="97" mass="10963">MRAIASEDRPDHFVPSYVDPLTQQDLVVTDDSIGRARDYWLAGTGLEGWQQVQYVPVPLRVLQSDGSFSPARRTSWGYVIARNGDDERWRLVDQGVG</sequence>
<dbReference type="EMBL" id="ALWX01000068">
    <property type="protein sequence ID" value="EKA60235.1"/>
    <property type="molecule type" value="Genomic_DNA"/>
</dbReference>
<evidence type="ECO:0000313" key="1">
    <source>
        <dbReference type="EMBL" id="EKA60235.1"/>
    </source>
</evidence>
<dbReference type="PATRIC" id="fig|1210046.3.peg.2645"/>
<organism evidence="1 2">
    <name type="scientific">Janibacter hoylei PVAS-1</name>
    <dbReference type="NCBI Taxonomy" id="1210046"/>
    <lineage>
        <taxon>Bacteria</taxon>
        <taxon>Bacillati</taxon>
        <taxon>Actinomycetota</taxon>
        <taxon>Actinomycetes</taxon>
        <taxon>Micrococcales</taxon>
        <taxon>Intrasporangiaceae</taxon>
        <taxon>Janibacter</taxon>
    </lineage>
</organism>
<name>K1DUU2_9MICO</name>
<reference evidence="1 2" key="1">
    <citation type="journal article" date="2012" name="J. Bacteriol.">
        <title>Genome Sequence of Janibacter hoylei MTCC8307, Isolated from the Stratospheric Air.</title>
        <authorList>
            <person name="Pawar S.P."/>
            <person name="Dhotre D.P."/>
            <person name="Shetty S.A."/>
            <person name="Chowdhury S.P."/>
            <person name="Chaudhari B.L."/>
            <person name="Shouche Y.S."/>
        </authorList>
    </citation>
    <scope>NUCLEOTIDE SEQUENCE [LARGE SCALE GENOMIC DNA]</scope>
    <source>
        <strain evidence="1 2">PVAS-1</strain>
    </source>
</reference>
<accession>K1DUU2</accession>
<protein>
    <submittedName>
        <fullName evidence="1">Uncharacterized protein</fullName>
    </submittedName>
</protein>
<dbReference type="STRING" id="1210046.B277_13779"/>
<proteinExistence type="predicted"/>
<dbReference type="AlphaFoldDB" id="K1DUU2"/>
<dbReference type="Proteomes" id="UP000004474">
    <property type="component" value="Unassembled WGS sequence"/>
</dbReference>
<gene>
    <name evidence="1" type="ORF">B277_13779</name>
</gene>
<comment type="caution">
    <text evidence="1">The sequence shown here is derived from an EMBL/GenBank/DDBJ whole genome shotgun (WGS) entry which is preliminary data.</text>
</comment>
<evidence type="ECO:0000313" key="2">
    <source>
        <dbReference type="Proteomes" id="UP000004474"/>
    </source>
</evidence>